<name>A0A9X9X6N5_9PROT</name>
<dbReference type="GO" id="GO:0005509">
    <property type="term" value="F:calcium ion binding"/>
    <property type="evidence" value="ECO:0007669"/>
    <property type="project" value="InterPro"/>
</dbReference>
<accession>A0A9X9X6N5</accession>
<dbReference type="SMART" id="SM00054">
    <property type="entry name" value="EFh"/>
    <property type="match status" value="2"/>
</dbReference>
<dbReference type="Gene3D" id="1.10.238.10">
    <property type="entry name" value="EF-hand"/>
    <property type="match status" value="1"/>
</dbReference>
<feature type="compositionally biased region" description="Polar residues" evidence="1">
    <location>
        <begin position="61"/>
        <end position="71"/>
    </location>
</feature>
<sequence>MRERMFARADSDGSGGLSVDEFKAMGPPPGGPPPGGPPPGGAGAASSTEGSANAAATSESDAVQSLFNSLDTDGDGTVSQAELEAGRSQREAGAQGPLGHEALATLLAAQEQGSGDASAQDGTDMRAMVDQIIRQVIAAYGEQRDSSTASTAVSA</sequence>
<feature type="compositionally biased region" description="Basic and acidic residues" evidence="1">
    <location>
        <begin position="1"/>
        <end position="11"/>
    </location>
</feature>
<reference evidence="3" key="1">
    <citation type="submission" date="2020-01" db="EMBL/GenBank/DDBJ databases">
        <authorList>
            <person name="Rat A."/>
        </authorList>
    </citation>
    <scope>NUCLEOTIDE SEQUENCE</scope>
    <source>
        <strain evidence="3">LMG 31228</strain>
    </source>
</reference>
<dbReference type="Proteomes" id="UP001138709">
    <property type="component" value="Unassembled WGS sequence"/>
</dbReference>
<dbReference type="AlphaFoldDB" id="A0A9X9X6N5"/>
<evidence type="ECO:0000313" key="4">
    <source>
        <dbReference type="Proteomes" id="UP001138709"/>
    </source>
</evidence>
<dbReference type="InterPro" id="IPR018247">
    <property type="entry name" value="EF_Hand_1_Ca_BS"/>
</dbReference>
<feature type="compositionally biased region" description="Pro residues" evidence="1">
    <location>
        <begin position="26"/>
        <end position="40"/>
    </location>
</feature>
<dbReference type="InterPro" id="IPR011992">
    <property type="entry name" value="EF-hand-dom_pair"/>
</dbReference>
<dbReference type="Pfam" id="PF13499">
    <property type="entry name" value="EF-hand_7"/>
    <property type="match status" value="1"/>
</dbReference>
<dbReference type="PROSITE" id="PS00018">
    <property type="entry name" value="EF_HAND_1"/>
    <property type="match status" value="1"/>
</dbReference>
<dbReference type="PROSITE" id="PS50222">
    <property type="entry name" value="EF_HAND_2"/>
    <property type="match status" value="2"/>
</dbReference>
<dbReference type="EMBL" id="JAAEDL010000002">
    <property type="protein sequence ID" value="MBR0679371.1"/>
    <property type="molecule type" value="Genomic_DNA"/>
</dbReference>
<gene>
    <name evidence="3" type="ORF">GXW74_02640</name>
</gene>
<organism evidence="3 4">
    <name type="scientific">Neoroseomonas eburnea</name>
    <dbReference type="NCBI Taxonomy" id="1346889"/>
    <lineage>
        <taxon>Bacteria</taxon>
        <taxon>Pseudomonadati</taxon>
        <taxon>Pseudomonadota</taxon>
        <taxon>Alphaproteobacteria</taxon>
        <taxon>Acetobacterales</taxon>
        <taxon>Acetobacteraceae</taxon>
        <taxon>Neoroseomonas</taxon>
    </lineage>
</organism>
<keyword evidence="4" id="KW-1185">Reference proteome</keyword>
<feature type="compositionally biased region" description="Low complexity" evidence="1">
    <location>
        <begin position="44"/>
        <end position="60"/>
    </location>
</feature>
<evidence type="ECO:0000256" key="1">
    <source>
        <dbReference type="SAM" id="MobiDB-lite"/>
    </source>
</evidence>
<comment type="caution">
    <text evidence="3">The sequence shown here is derived from an EMBL/GenBank/DDBJ whole genome shotgun (WGS) entry which is preliminary data.</text>
</comment>
<feature type="domain" description="EF-hand" evidence="2">
    <location>
        <begin position="58"/>
        <end position="93"/>
    </location>
</feature>
<dbReference type="InterPro" id="IPR002048">
    <property type="entry name" value="EF_hand_dom"/>
</dbReference>
<protein>
    <recommendedName>
        <fullName evidence="2">EF-hand domain-containing protein</fullName>
    </recommendedName>
</protein>
<feature type="region of interest" description="Disordered" evidence="1">
    <location>
        <begin position="1"/>
        <end position="99"/>
    </location>
</feature>
<reference evidence="3" key="2">
    <citation type="journal article" date="2021" name="Syst. Appl. Microbiol.">
        <title>Roseomonas hellenica sp. nov., isolated from roots of wild-growing Alkanna tinctoria.</title>
        <authorList>
            <person name="Rat A."/>
            <person name="Naranjo H.D."/>
            <person name="Lebbe L."/>
            <person name="Cnockaert M."/>
            <person name="Krigas N."/>
            <person name="Grigoriadou K."/>
            <person name="Maloupa E."/>
            <person name="Willems A."/>
        </authorList>
    </citation>
    <scope>NUCLEOTIDE SEQUENCE</scope>
    <source>
        <strain evidence="3">LMG 31228</strain>
    </source>
</reference>
<dbReference type="SUPFAM" id="SSF47473">
    <property type="entry name" value="EF-hand"/>
    <property type="match status" value="1"/>
</dbReference>
<feature type="domain" description="EF-hand" evidence="2">
    <location>
        <begin position="1"/>
        <end position="32"/>
    </location>
</feature>
<evidence type="ECO:0000313" key="3">
    <source>
        <dbReference type="EMBL" id="MBR0679371.1"/>
    </source>
</evidence>
<proteinExistence type="predicted"/>
<evidence type="ECO:0000259" key="2">
    <source>
        <dbReference type="PROSITE" id="PS50222"/>
    </source>
</evidence>